<name>A0A9D4U239_ADICA</name>
<dbReference type="Proteomes" id="UP000886520">
    <property type="component" value="Chromosome 25"/>
</dbReference>
<sequence length="78" mass="8708">MNDRVVKKCNADSKAELERVKTFDGGETQKPYRFLKGASFVRTPRSWSAARPSSDPGIGCTSVKDFYIGSSFTSQPKW</sequence>
<dbReference type="EMBL" id="JABFUD020000025">
    <property type="protein sequence ID" value="KAI5059099.1"/>
    <property type="molecule type" value="Genomic_DNA"/>
</dbReference>
<reference evidence="1" key="1">
    <citation type="submission" date="2021-01" db="EMBL/GenBank/DDBJ databases">
        <title>Adiantum capillus-veneris genome.</title>
        <authorList>
            <person name="Fang Y."/>
            <person name="Liao Q."/>
        </authorList>
    </citation>
    <scope>NUCLEOTIDE SEQUENCE</scope>
    <source>
        <strain evidence="1">H3</strain>
        <tissue evidence="1">Leaf</tissue>
    </source>
</reference>
<gene>
    <name evidence="1" type="ORF">GOP47_0025418</name>
</gene>
<proteinExistence type="predicted"/>
<organism evidence="1 2">
    <name type="scientific">Adiantum capillus-veneris</name>
    <name type="common">Maidenhair fern</name>
    <dbReference type="NCBI Taxonomy" id="13818"/>
    <lineage>
        <taxon>Eukaryota</taxon>
        <taxon>Viridiplantae</taxon>
        <taxon>Streptophyta</taxon>
        <taxon>Embryophyta</taxon>
        <taxon>Tracheophyta</taxon>
        <taxon>Polypodiopsida</taxon>
        <taxon>Polypodiidae</taxon>
        <taxon>Polypodiales</taxon>
        <taxon>Pteridineae</taxon>
        <taxon>Pteridaceae</taxon>
        <taxon>Vittarioideae</taxon>
        <taxon>Adiantum</taxon>
    </lineage>
</organism>
<comment type="caution">
    <text evidence="1">The sequence shown here is derived from an EMBL/GenBank/DDBJ whole genome shotgun (WGS) entry which is preliminary data.</text>
</comment>
<accession>A0A9D4U239</accession>
<dbReference type="AlphaFoldDB" id="A0A9D4U239"/>
<evidence type="ECO:0000313" key="2">
    <source>
        <dbReference type="Proteomes" id="UP000886520"/>
    </source>
</evidence>
<evidence type="ECO:0000313" key="1">
    <source>
        <dbReference type="EMBL" id="KAI5059099.1"/>
    </source>
</evidence>
<protein>
    <submittedName>
        <fullName evidence="1">Uncharacterized protein</fullName>
    </submittedName>
</protein>
<keyword evidence="2" id="KW-1185">Reference proteome</keyword>